<accession>A0A2I0IUP1</accession>
<dbReference type="EMBL" id="PGOL01002550">
    <property type="protein sequence ID" value="PKI47136.1"/>
    <property type="molecule type" value="Genomic_DNA"/>
</dbReference>
<comment type="caution">
    <text evidence="3">The sequence shown here is derived from an EMBL/GenBank/DDBJ whole genome shotgun (WGS) entry which is preliminary data.</text>
</comment>
<feature type="compositionally biased region" description="Polar residues" evidence="1">
    <location>
        <begin position="31"/>
        <end position="41"/>
    </location>
</feature>
<gene>
    <name evidence="3" type="ORF">CRG98_032478</name>
</gene>
<dbReference type="Proteomes" id="UP000233551">
    <property type="component" value="Unassembled WGS sequence"/>
</dbReference>
<reference evidence="3 4" key="1">
    <citation type="submission" date="2017-11" db="EMBL/GenBank/DDBJ databases">
        <title>De-novo sequencing of pomegranate (Punica granatum L.) genome.</title>
        <authorList>
            <person name="Akparov Z."/>
            <person name="Amiraslanov A."/>
            <person name="Hajiyeva S."/>
            <person name="Abbasov M."/>
            <person name="Kaur K."/>
            <person name="Hamwieh A."/>
            <person name="Solovyev V."/>
            <person name="Salamov A."/>
            <person name="Braich B."/>
            <person name="Kosarev P."/>
            <person name="Mahmoud A."/>
            <person name="Hajiyev E."/>
            <person name="Babayeva S."/>
            <person name="Izzatullayeva V."/>
            <person name="Mammadov A."/>
            <person name="Mammadov A."/>
            <person name="Sharifova S."/>
            <person name="Ojaghi J."/>
            <person name="Eynullazada K."/>
            <person name="Bayramov B."/>
            <person name="Abdulazimova A."/>
            <person name="Shahmuradov I."/>
        </authorList>
    </citation>
    <scope>NUCLEOTIDE SEQUENCE [LARGE SCALE GENOMIC DNA]</scope>
    <source>
        <strain evidence="4">cv. AG2017</strain>
        <tissue evidence="3">Leaf</tissue>
    </source>
</reference>
<keyword evidence="4" id="KW-1185">Reference proteome</keyword>
<dbReference type="InterPro" id="IPR005162">
    <property type="entry name" value="Retrotrans_gag_dom"/>
</dbReference>
<organism evidence="3 4">
    <name type="scientific">Punica granatum</name>
    <name type="common">Pomegranate</name>
    <dbReference type="NCBI Taxonomy" id="22663"/>
    <lineage>
        <taxon>Eukaryota</taxon>
        <taxon>Viridiplantae</taxon>
        <taxon>Streptophyta</taxon>
        <taxon>Embryophyta</taxon>
        <taxon>Tracheophyta</taxon>
        <taxon>Spermatophyta</taxon>
        <taxon>Magnoliopsida</taxon>
        <taxon>eudicotyledons</taxon>
        <taxon>Gunneridae</taxon>
        <taxon>Pentapetalae</taxon>
        <taxon>rosids</taxon>
        <taxon>malvids</taxon>
        <taxon>Myrtales</taxon>
        <taxon>Lythraceae</taxon>
        <taxon>Punica</taxon>
    </lineage>
</organism>
<dbReference type="Pfam" id="PF03732">
    <property type="entry name" value="Retrotrans_gag"/>
    <property type="match status" value="1"/>
</dbReference>
<protein>
    <recommendedName>
        <fullName evidence="2">Retrotransposon gag domain-containing protein</fullName>
    </recommendedName>
</protein>
<name>A0A2I0IUP1_PUNGR</name>
<feature type="domain" description="Retrotransposon gag" evidence="2">
    <location>
        <begin position="215"/>
        <end position="277"/>
    </location>
</feature>
<dbReference type="PANTHER" id="PTHR33223:SF8">
    <property type="entry name" value="OS04G0172440 PROTEIN"/>
    <property type="match status" value="1"/>
</dbReference>
<evidence type="ECO:0000313" key="4">
    <source>
        <dbReference type="Proteomes" id="UP000233551"/>
    </source>
</evidence>
<evidence type="ECO:0000313" key="3">
    <source>
        <dbReference type="EMBL" id="PKI47136.1"/>
    </source>
</evidence>
<dbReference type="AlphaFoldDB" id="A0A2I0IUP1"/>
<evidence type="ECO:0000259" key="2">
    <source>
        <dbReference type="Pfam" id="PF03732"/>
    </source>
</evidence>
<feature type="compositionally biased region" description="Basic and acidic residues" evidence="1">
    <location>
        <begin position="12"/>
        <end position="22"/>
    </location>
</feature>
<dbReference type="PANTHER" id="PTHR33223">
    <property type="entry name" value="CCHC-TYPE DOMAIN-CONTAINING PROTEIN"/>
    <property type="match status" value="1"/>
</dbReference>
<feature type="region of interest" description="Disordered" evidence="1">
    <location>
        <begin position="1"/>
        <end position="41"/>
    </location>
</feature>
<evidence type="ECO:0000256" key="1">
    <source>
        <dbReference type="SAM" id="MobiDB-lite"/>
    </source>
</evidence>
<sequence length="348" mass="38750">MPHRYNTPSRARMAEEIQRNAPEEDAPPMPTHSQSPMTQVLSPPTPVGISSTYSGTSSVHLPPLVAHTSSNFGDSVRIVALEGMVNQLVANMALLRDQNRASSSYFPPLGQRSTVDPMMSIPAPAHTIEHFPFEASQPHISFSYQAPSPLSIPPFEPGTPTQAAPAAPSVNFIPETENEQDRRLKKLEETIKALQEGGSRFEYDYEEFVIQTFQDSLTGSALDWFMTLKAADIPTWTDLSRKFLDQYRLCAETPPTLLDLNMMEMKEDQTFEAYAAEWRGKGHVSHRRRVIHGLTSLRELLAGFFPYTLTGKRLDAEVPPAKPKTKALSEPYAINATVSVDIDHTRQS</sequence>
<proteinExistence type="predicted"/>